<evidence type="ECO:0000313" key="2">
    <source>
        <dbReference type="EMBL" id="KKP65832.1"/>
    </source>
</evidence>
<sequence length="214" mass="25465">MKKLYIGLPLEMEYQSLGLFLLQIFSLLFFAVVGTTLDYYFLILPITIIPIPILIYLRIKSRKSLVIISDTSILLPSNINIEWKDIEKTYVTYVFEKDSRNEEDGLTGYPLFLLKFKDDYKLNIQDIFQTRFKTNIPYIVNREYFKKYFGNDKDFDIAINFQNVDEKSSEQLLEKIPVLPSKKRPLINVHSKEEYNKYILKLMNIDVRKEYILK</sequence>
<accession>A0A0G0EEQ8</accession>
<keyword evidence="1" id="KW-0812">Transmembrane</keyword>
<feature type="transmembrane region" description="Helical" evidence="1">
    <location>
        <begin position="12"/>
        <end position="33"/>
    </location>
</feature>
<name>A0A0G0EEQ8_9BACT</name>
<dbReference type="Proteomes" id="UP000033866">
    <property type="component" value="Unassembled WGS sequence"/>
</dbReference>
<comment type="caution">
    <text evidence="2">The sequence shown here is derived from an EMBL/GenBank/DDBJ whole genome shotgun (WGS) entry which is preliminary data.</text>
</comment>
<organism evidence="2 3">
    <name type="scientific">candidate division WS6 bacterium GW2011_GWE1_34_7</name>
    <dbReference type="NCBI Taxonomy" id="1619093"/>
    <lineage>
        <taxon>Bacteria</taxon>
        <taxon>Candidatus Dojkabacteria</taxon>
    </lineage>
</organism>
<evidence type="ECO:0000256" key="1">
    <source>
        <dbReference type="SAM" id="Phobius"/>
    </source>
</evidence>
<keyword evidence="1" id="KW-0472">Membrane</keyword>
<gene>
    <name evidence="2" type="ORF">UR61_C0010G0004</name>
</gene>
<evidence type="ECO:0000313" key="3">
    <source>
        <dbReference type="Proteomes" id="UP000033866"/>
    </source>
</evidence>
<protein>
    <submittedName>
        <fullName evidence="2">Uncharacterized protein</fullName>
    </submittedName>
</protein>
<proteinExistence type="predicted"/>
<dbReference type="AlphaFoldDB" id="A0A0G0EEQ8"/>
<dbReference type="EMBL" id="LBPV01000010">
    <property type="protein sequence ID" value="KKP65832.1"/>
    <property type="molecule type" value="Genomic_DNA"/>
</dbReference>
<keyword evidence="1" id="KW-1133">Transmembrane helix</keyword>
<reference evidence="2 3" key="1">
    <citation type="journal article" date="2015" name="Nature">
        <title>rRNA introns, odd ribosomes, and small enigmatic genomes across a large radiation of phyla.</title>
        <authorList>
            <person name="Brown C.T."/>
            <person name="Hug L.A."/>
            <person name="Thomas B.C."/>
            <person name="Sharon I."/>
            <person name="Castelle C.J."/>
            <person name="Singh A."/>
            <person name="Wilkins M.J."/>
            <person name="Williams K.H."/>
            <person name="Banfield J.F."/>
        </authorList>
    </citation>
    <scope>NUCLEOTIDE SEQUENCE [LARGE SCALE GENOMIC DNA]</scope>
</reference>
<feature type="transmembrane region" description="Helical" evidence="1">
    <location>
        <begin position="39"/>
        <end position="57"/>
    </location>
</feature>